<organism evidence="3 4">
    <name type="scientific">Aspergillus pseudonomiae</name>
    <dbReference type="NCBI Taxonomy" id="1506151"/>
    <lineage>
        <taxon>Eukaryota</taxon>
        <taxon>Fungi</taxon>
        <taxon>Dikarya</taxon>
        <taxon>Ascomycota</taxon>
        <taxon>Pezizomycotina</taxon>
        <taxon>Eurotiomycetes</taxon>
        <taxon>Eurotiomycetidae</taxon>
        <taxon>Eurotiales</taxon>
        <taxon>Aspergillaceae</taxon>
        <taxon>Aspergillus</taxon>
        <taxon>Aspergillus subgen. Circumdati</taxon>
    </lineage>
</organism>
<dbReference type="GeneID" id="43663530"/>
<evidence type="ECO:0000256" key="1">
    <source>
        <dbReference type="SAM" id="MobiDB-lite"/>
    </source>
</evidence>
<dbReference type="RefSeq" id="XP_031947188.1">
    <property type="nucleotide sequence ID" value="XM_032078839.1"/>
</dbReference>
<keyword evidence="4" id="KW-1185">Reference proteome</keyword>
<accession>A0A5N6IBV6</accession>
<dbReference type="EMBL" id="ML736738">
    <property type="protein sequence ID" value="KAE8409869.1"/>
    <property type="molecule type" value="Genomic_DNA"/>
</dbReference>
<reference evidence="3 4" key="1">
    <citation type="submission" date="2019-04" db="EMBL/GenBank/DDBJ databases">
        <authorList>
            <consortium name="DOE Joint Genome Institute"/>
            <person name="Mondo S."/>
            <person name="Kjaerbolling I."/>
            <person name="Vesth T."/>
            <person name="Frisvad J.C."/>
            <person name="Nybo J.L."/>
            <person name="Theobald S."/>
            <person name="Kildgaard S."/>
            <person name="Isbrandt T."/>
            <person name="Kuo A."/>
            <person name="Sato A."/>
            <person name="Lyhne E.K."/>
            <person name="Kogle M.E."/>
            <person name="Wiebenga A."/>
            <person name="Kun R.S."/>
            <person name="Lubbers R.J."/>
            <person name="Makela M.R."/>
            <person name="Barry K."/>
            <person name="Chovatia M."/>
            <person name="Clum A."/>
            <person name="Daum C."/>
            <person name="Haridas S."/>
            <person name="He G."/>
            <person name="LaButti K."/>
            <person name="Lipzen A."/>
            <person name="Riley R."/>
            <person name="Salamov A."/>
            <person name="Simmons B.A."/>
            <person name="Magnuson J.K."/>
            <person name="Henrissat B."/>
            <person name="Mortensen U.H."/>
            <person name="Larsen T.O."/>
            <person name="Devries R.P."/>
            <person name="Grigoriev I.V."/>
            <person name="Machida M."/>
            <person name="Baker S.E."/>
            <person name="Andersen M.R."/>
            <person name="Cantor M.N."/>
            <person name="Hua S.X."/>
        </authorList>
    </citation>
    <scope>NUCLEOTIDE SEQUENCE [LARGE SCALE GENOMIC DNA]</scope>
    <source>
        <strain evidence="3 4">CBS 119388</strain>
    </source>
</reference>
<accession>A0A5N7DV07</accession>
<evidence type="ECO:0000256" key="2">
    <source>
        <dbReference type="SAM" id="Phobius"/>
    </source>
</evidence>
<dbReference type="AlphaFoldDB" id="A0A5N7DV07"/>
<keyword evidence="2" id="KW-1133">Transmembrane helix</keyword>
<sequence>MEPATRWHVPRRLRRSSRASLGSFCKVMDVSDRHSLRMIDPTLHTILLFLFPFMNFFLFFFIQLFNPRTFFCCFFTPHLTSAVTGTPSLGNPPAGKGSDVCRSVCNRLCSKAICSRGRLAPCLPSGAIGHFRCLFLSRPHRLRNTSLNPRGQASPDPSTSRLWFVQQPGLTLSTGVMHYADHDPSVLDYFSNGQPWPRVAAGGPEMWSSISQSPNESSQRNDCMDT</sequence>
<gene>
    <name evidence="3" type="ORF">BDV37DRAFT_1405</name>
</gene>
<keyword evidence="2" id="KW-0812">Transmembrane</keyword>
<protein>
    <submittedName>
        <fullName evidence="3">Uncharacterized protein</fullName>
    </submittedName>
</protein>
<evidence type="ECO:0000313" key="4">
    <source>
        <dbReference type="Proteomes" id="UP000325579"/>
    </source>
</evidence>
<keyword evidence="2" id="KW-0472">Membrane</keyword>
<evidence type="ECO:0000313" key="3">
    <source>
        <dbReference type="EMBL" id="KAE8409869.1"/>
    </source>
</evidence>
<name>A0A5N7DV07_9EURO</name>
<feature type="region of interest" description="Disordered" evidence="1">
    <location>
        <begin position="201"/>
        <end position="226"/>
    </location>
</feature>
<feature type="transmembrane region" description="Helical" evidence="2">
    <location>
        <begin position="43"/>
        <end position="65"/>
    </location>
</feature>
<dbReference type="Proteomes" id="UP000325579">
    <property type="component" value="Unassembled WGS sequence"/>
</dbReference>
<proteinExistence type="predicted"/>
<feature type="compositionally biased region" description="Low complexity" evidence="1">
    <location>
        <begin position="208"/>
        <end position="218"/>
    </location>
</feature>